<accession>A0A8J7K6G2</accession>
<gene>
    <name evidence="1" type="ORF">IOQ59_06190</name>
</gene>
<protein>
    <submittedName>
        <fullName evidence="1">TIGR02444 family protein</fullName>
    </submittedName>
</protein>
<proteinExistence type="predicted"/>
<organism evidence="1 2">
    <name type="scientific">Pontibacterium sinense</name>
    <dbReference type="NCBI Taxonomy" id="2781979"/>
    <lineage>
        <taxon>Bacteria</taxon>
        <taxon>Pseudomonadati</taxon>
        <taxon>Pseudomonadota</taxon>
        <taxon>Gammaproteobacteria</taxon>
        <taxon>Oceanospirillales</taxon>
        <taxon>Oceanospirillaceae</taxon>
        <taxon>Pontibacterium</taxon>
    </lineage>
</organism>
<keyword evidence="2" id="KW-1185">Reference proteome</keyword>
<dbReference type="Pfam" id="PF09523">
    <property type="entry name" value="DUF2390"/>
    <property type="match status" value="1"/>
</dbReference>
<evidence type="ECO:0000313" key="2">
    <source>
        <dbReference type="Proteomes" id="UP000640333"/>
    </source>
</evidence>
<dbReference type="EMBL" id="JADEYS010000005">
    <property type="protein sequence ID" value="MBE9396851.1"/>
    <property type="molecule type" value="Genomic_DNA"/>
</dbReference>
<comment type="caution">
    <text evidence="1">The sequence shown here is derived from an EMBL/GenBank/DDBJ whole genome shotgun (WGS) entry which is preliminary data.</text>
</comment>
<dbReference type="Proteomes" id="UP000640333">
    <property type="component" value="Unassembled WGS sequence"/>
</dbReference>
<dbReference type="AlphaFoldDB" id="A0A8J7K6G2"/>
<dbReference type="InterPro" id="IPR012659">
    <property type="entry name" value="CHP02444"/>
</dbReference>
<dbReference type="NCBIfam" id="TIGR02444">
    <property type="entry name" value="TIGR02444 family protein"/>
    <property type="match status" value="1"/>
</dbReference>
<reference evidence="1" key="1">
    <citation type="submission" date="2020-10" db="EMBL/GenBank/DDBJ databases">
        <title>Bacterium isolated from coastal waters sediment.</title>
        <authorList>
            <person name="Chen R.-J."/>
            <person name="Lu D.-C."/>
            <person name="Zhu K.-L."/>
            <person name="Du Z.-J."/>
        </authorList>
    </citation>
    <scope>NUCLEOTIDE SEQUENCE</scope>
    <source>
        <strain evidence="1">N1Y112</strain>
    </source>
</reference>
<dbReference type="RefSeq" id="WP_193952407.1">
    <property type="nucleotide sequence ID" value="NZ_JADEYS010000005.1"/>
</dbReference>
<evidence type="ECO:0000313" key="1">
    <source>
        <dbReference type="EMBL" id="MBE9396851.1"/>
    </source>
</evidence>
<sequence>MKLENDLWHYALRLYSQPGVESACLELQKTGLSINRLLFCLWLGQDAGRQLDLTVLQGATDWQSEITHPLRALRYKVRTYKQQDETYQACYSAMRKAELACEQLELALMYDVAEQMLKGEAGSSLVLENLAGYLNGCTLNAAPSVTAAFEPLLQAALPEMPEDWQQILSLPVE</sequence>
<name>A0A8J7K6G2_9GAMM</name>